<dbReference type="Pfam" id="PF00440">
    <property type="entry name" value="TetR_N"/>
    <property type="match status" value="1"/>
</dbReference>
<dbReference type="Pfam" id="PF16925">
    <property type="entry name" value="TetR_C_13"/>
    <property type="match status" value="1"/>
</dbReference>
<keyword evidence="1" id="KW-0805">Transcription regulation</keyword>
<dbReference type="PANTHER" id="PTHR47506:SF6">
    <property type="entry name" value="HTH-TYPE TRANSCRIPTIONAL REPRESSOR NEMR"/>
    <property type="match status" value="1"/>
</dbReference>
<accession>A0A7X5ZQS8</accession>
<dbReference type="SUPFAM" id="SSF48498">
    <property type="entry name" value="Tetracyclin repressor-like, C-terminal domain"/>
    <property type="match status" value="1"/>
</dbReference>
<feature type="DNA-binding region" description="H-T-H motif" evidence="4">
    <location>
        <begin position="28"/>
        <end position="47"/>
    </location>
</feature>
<proteinExistence type="predicted"/>
<dbReference type="InterPro" id="IPR001647">
    <property type="entry name" value="HTH_TetR"/>
</dbReference>
<feature type="domain" description="HTH tetR-type" evidence="5">
    <location>
        <begin position="5"/>
        <end position="65"/>
    </location>
</feature>
<evidence type="ECO:0000256" key="3">
    <source>
        <dbReference type="ARBA" id="ARBA00023163"/>
    </source>
</evidence>
<dbReference type="RefSeq" id="WP_167169607.1">
    <property type="nucleotide sequence ID" value="NZ_JAAOYM010000001.1"/>
</dbReference>
<dbReference type="Proteomes" id="UP000545493">
    <property type="component" value="Unassembled WGS sequence"/>
</dbReference>
<dbReference type="PROSITE" id="PS50977">
    <property type="entry name" value="HTH_TETR_2"/>
    <property type="match status" value="1"/>
</dbReference>
<evidence type="ECO:0000256" key="1">
    <source>
        <dbReference type="ARBA" id="ARBA00023015"/>
    </source>
</evidence>
<dbReference type="GO" id="GO:0003677">
    <property type="term" value="F:DNA binding"/>
    <property type="evidence" value="ECO:0007669"/>
    <property type="project" value="UniProtKB-UniRule"/>
</dbReference>
<dbReference type="InterPro" id="IPR036271">
    <property type="entry name" value="Tet_transcr_reg_TetR-rel_C_sf"/>
</dbReference>
<dbReference type="AlphaFoldDB" id="A0A7X5ZQS8"/>
<dbReference type="Gene3D" id="1.10.357.10">
    <property type="entry name" value="Tetracycline Repressor, domain 2"/>
    <property type="match status" value="1"/>
</dbReference>
<evidence type="ECO:0000313" key="7">
    <source>
        <dbReference type="Proteomes" id="UP000545493"/>
    </source>
</evidence>
<dbReference type="EMBL" id="JAAOYM010000001">
    <property type="protein sequence ID" value="NIJ11801.1"/>
    <property type="molecule type" value="Genomic_DNA"/>
</dbReference>
<organism evidence="6 7">
    <name type="scientific">Saccharomonospora amisosensis</name>
    <dbReference type="NCBI Taxonomy" id="1128677"/>
    <lineage>
        <taxon>Bacteria</taxon>
        <taxon>Bacillati</taxon>
        <taxon>Actinomycetota</taxon>
        <taxon>Actinomycetes</taxon>
        <taxon>Pseudonocardiales</taxon>
        <taxon>Pseudonocardiaceae</taxon>
        <taxon>Saccharomonospora</taxon>
    </lineage>
</organism>
<evidence type="ECO:0000259" key="5">
    <source>
        <dbReference type="PROSITE" id="PS50977"/>
    </source>
</evidence>
<dbReference type="PANTHER" id="PTHR47506">
    <property type="entry name" value="TRANSCRIPTIONAL REGULATORY PROTEIN"/>
    <property type="match status" value="1"/>
</dbReference>
<gene>
    <name evidence="6" type="ORF">FHU38_002145</name>
</gene>
<protein>
    <submittedName>
        <fullName evidence="6">AcrR family transcriptional regulator</fullName>
    </submittedName>
</protein>
<keyword evidence="3" id="KW-0804">Transcription</keyword>
<dbReference type="SUPFAM" id="SSF46689">
    <property type="entry name" value="Homeodomain-like"/>
    <property type="match status" value="1"/>
</dbReference>
<comment type="caution">
    <text evidence="6">The sequence shown here is derived from an EMBL/GenBank/DDBJ whole genome shotgun (WGS) entry which is preliminary data.</text>
</comment>
<dbReference type="InterPro" id="IPR009057">
    <property type="entry name" value="Homeodomain-like_sf"/>
</dbReference>
<dbReference type="Gene3D" id="1.10.10.60">
    <property type="entry name" value="Homeodomain-like"/>
    <property type="match status" value="1"/>
</dbReference>
<dbReference type="InterPro" id="IPR011075">
    <property type="entry name" value="TetR_C"/>
</dbReference>
<reference evidence="6 7" key="1">
    <citation type="submission" date="2020-03" db="EMBL/GenBank/DDBJ databases">
        <title>Sequencing the genomes of 1000 actinobacteria strains.</title>
        <authorList>
            <person name="Klenk H.-P."/>
        </authorList>
    </citation>
    <scope>NUCLEOTIDE SEQUENCE [LARGE SCALE GENOMIC DNA]</scope>
    <source>
        <strain evidence="6 7">DSM 45685</strain>
    </source>
</reference>
<dbReference type="PRINTS" id="PR00455">
    <property type="entry name" value="HTHTETR"/>
</dbReference>
<keyword evidence="7" id="KW-1185">Reference proteome</keyword>
<evidence type="ECO:0000256" key="4">
    <source>
        <dbReference type="PROSITE-ProRule" id="PRU00335"/>
    </source>
</evidence>
<keyword evidence="2 4" id="KW-0238">DNA-binding</keyword>
<evidence type="ECO:0000256" key="2">
    <source>
        <dbReference type="ARBA" id="ARBA00023125"/>
    </source>
</evidence>
<sequence>MGKGESTKQAILDEAAEIASRVGLQGLTIGTLATRTELSKSGLFAHFRSKESLQLDVLRHTRDRFVDVVVRPALATPRGEPRVRAFFEHWLSWCSGDVLSGGCLFTTAATEFDDQPGPVRDLLVSDERDLRDTIAQVCRTGVAEGHFRDDVDPHQFAQDLHGIVLAYIHAARLLDDPAARQRAMRAFETLLDSLRAPR</sequence>
<name>A0A7X5ZQS8_9PSEU</name>
<evidence type="ECO:0000313" key="6">
    <source>
        <dbReference type="EMBL" id="NIJ11801.1"/>
    </source>
</evidence>